<evidence type="ECO:0000256" key="1">
    <source>
        <dbReference type="SAM" id="MobiDB-lite"/>
    </source>
</evidence>
<feature type="region of interest" description="Disordered" evidence="1">
    <location>
        <begin position="138"/>
        <end position="219"/>
    </location>
</feature>
<accession>A0A8T0NV52</accession>
<organism evidence="3 4">
    <name type="scientific">Panicum virgatum</name>
    <name type="common">Blackwell switchgrass</name>
    <dbReference type="NCBI Taxonomy" id="38727"/>
    <lineage>
        <taxon>Eukaryota</taxon>
        <taxon>Viridiplantae</taxon>
        <taxon>Streptophyta</taxon>
        <taxon>Embryophyta</taxon>
        <taxon>Tracheophyta</taxon>
        <taxon>Spermatophyta</taxon>
        <taxon>Magnoliopsida</taxon>
        <taxon>Liliopsida</taxon>
        <taxon>Poales</taxon>
        <taxon>Poaceae</taxon>
        <taxon>PACMAD clade</taxon>
        <taxon>Panicoideae</taxon>
        <taxon>Panicodae</taxon>
        <taxon>Paniceae</taxon>
        <taxon>Panicinae</taxon>
        <taxon>Panicum</taxon>
        <taxon>Panicum sect. Hiantes</taxon>
    </lineage>
</organism>
<evidence type="ECO:0000256" key="2">
    <source>
        <dbReference type="SAM" id="SignalP"/>
    </source>
</evidence>
<name>A0A8T0NV52_PANVG</name>
<sequence length="309" mass="33839">MRQTETLHNLDINLFLVHMLQFSVLTKAQPSIPNTTDLMHTNIPPYKGAYIFPKNVQDNTSKSYCRSLSTSKSYCTSKSYLQITEVLNKHMQNCRFSHSVIQESGEMSRGGAAGMGGERTMGGKGAHLGYCWWPAGRGSSRGRAGRRRQVDDEQDRRRASRGELGRAGEEQDRLWQIDDELGTSRGRASELGRAGEKQKRSRTGGRGRTGGQAEEDRRRGRANGALSLLILLRSFLTLPRSLLVAARGPGGAGIPPALRFGAPKLAALALAPRPRPPSAPTHRLEPPSAATRDYAPSRGDGLRPATRRT</sequence>
<protein>
    <submittedName>
        <fullName evidence="3">Uncharacterized protein</fullName>
    </submittedName>
</protein>
<dbReference type="AlphaFoldDB" id="A0A8T0NV52"/>
<keyword evidence="4" id="KW-1185">Reference proteome</keyword>
<dbReference type="EMBL" id="CM029053">
    <property type="protein sequence ID" value="KAG2551892.1"/>
    <property type="molecule type" value="Genomic_DNA"/>
</dbReference>
<comment type="caution">
    <text evidence="3">The sequence shown here is derived from an EMBL/GenBank/DDBJ whole genome shotgun (WGS) entry which is preliminary data.</text>
</comment>
<gene>
    <name evidence="3" type="ORF">PVAP13_9KG445485</name>
</gene>
<feature type="signal peptide" evidence="2">
    <location>
        <begin position="1"/>
        <end position="28"/>
    </location>
</feature>
<feature type="region of interest" description="Disordered" evidence="1">
    <location>
        <begin position="271"/>
        <end position="309"/>
    </location>
</feature>
<evidence type="ECO:0000313" key="3">
    <source>
        <dbReference type="EMBL" id="KAG2551892.1"/>
    </source>
</evidence>
<reference evidence="3" key="1">
    <citation type="submission" date="2020-05" db="EMBL/GenBank/DDBJ databases">
        <title>WGS assembly of Panicum virgatum.</title>
        <authorList>
            <person name="Lovell J.T."/>
            <person name="Jenkins J."/>
            <person name="Shu S."/>
            <person name="Juenger T.E."/>
            <person name="Schmutz J."/>
        </authorList>
    </citation>
    <scope>NUCLEOTIDE SEQUENCE</scope>
    <source>
        <strain evidence="3">AP13</strain>
    </source>
</reference>
<feature type="chain" id="PRO_5035747132" evidence="2">
    <location>
        <begin position="29"/>
        <end position="309"/>
    </location>
</feature>
<dbReference type="Proteomes" id="UP000823388">
    <property type="component" value="Chromosome 9K"/>
</dbReference>
<proteinExistence type="predicted"/>
<feature type="compositionally biased region" description="Basic and acidic residues" evidence="1">
    <location>
        <begin position="148"/>
        <end position="176"/>
    </location>
</feature>
<evidence type="ECO:0000313" key="4">
    <source>
        <dbReference type="Proteomes" id="UP000823388"/>
    </source>
</evidence>
<feature type="compositionally biased region" description="Basic and acidic residues" evidence="1">
    <location>
        <begin position="187"/>
        <end position="198"/>
    </location>
</feature>
<keyword evidence="2" id="KW-0732">Signal</keyword>